<gene>
    <name evidence="2" type="ordered locus">AS9A_2518</name>
</gene>
<dbReference type="InterPro" id="IPR039422">
    <property type="entry name" value="MarR/SlyA-like"/>
</dbReference>
<dbReference type="eggNOG" id="COG1846">
    <property type="taxonomic scope" value="Bacteria"/>
</dbReference>
<dbReference type="GO" id="GO:0003700">
    <property type="term" value="F:DNA-binding transcription factor activity"/>
    <property type="evidence" value="ECO:0007669"/>
    <property type="project" value="InterPro"/>
</dbReference>
<organism evidence="2 3">
    <name type="scientific">Hoyosella subflava (strain DSM 45089 / JCM 17490 / NBRC 109087 / DQS3-9A1)</name>
    <name type="common">Amycolicicoccus subflavus</name>
    <dbReference type="NCBI Taxonomy" id="443218"/>
    <lineage>
        <taxon>Bacteria</taxon>
        <taxon>Bacillati</taxon>
        <taxon>Actinomycetota</taxon>
        <taxon>Actinomycetes</taxon>
        <taxon>Mycobacteriales</taxon>
        <taxon>Hoyosellaceae</taxon>
        <taxon>Hoyosella</taxon>
    </lineage>
</organism>
<dbReference type="EMBL" id="CP002786">
    <property type="protein sequence ID" value="AEF40965.1"/>
    <property type="molecule type" value="Genomic_DNA"/>
</dbReference>
<dbReference type="Proteomes" id="UP000009235">
    <property type="component" value="Chromosome"/>
</dbReference>
<dbReference type="PANTHER" id="PTHR33164">
    <property type="entry name" value="TRANSCRIPTIONAL REGULATOR, MARR FAMILY"/>
    <property type="match status" value="1"/>
</dbReference>
<evidence type="ECO:0000259" key="1">
    <source>
        <dbReference type="PROSITE" id="PS50995"/>
    </source>
</evidence>
<dbReference type="KEGG" id="asd:AS9A_2518"/>
<dbReference type="InterPro" id="IPR036388">
    <property type="entry name" value="WH-like_DNA-bd_sf"/>
</dbReference>
<evidence type="ECO:0000313" key="2">
    <source>
        <dbReference type="EMBL" id="AEF40965.1"/>
    </source>
</evidence>
<dbReference type="SMART" id="SM00347">
    <property type="entry name" value="HTH_MARR"/>
    <property type="match status" value="1"/>
</dbReference>
<dbReference type="Gene3D" id="1.10.10.10">
    <property type="entry name" value="Winged helix-like DNA-binding domain superfamily/Winged helix DNA-binding domain"/>
    <property type="match status" value="1"/>
</dbReference>
<dbReference type="STRING" id="443218.AS9A_2518"/>
<dbReference type="HOGENOM" id="CLU_083287_27_5_11"/>
<accession>F6EFN6</accession>
<name>F6EFN6_HOYSD</name>
<keyword evidence="3" id="KW-1185">Reference proteome</keyword>
<evidence type="ECO:0000313" key="3">
    <source>
        <dbReference type="Proteomes" id="UP000009235"/>
    </source>
</evidence>
<dbReference type="InterPro" id="IPR000835">
    <property type="entry name" value="HTH_MarR-typ"/>
</dbReference>
<dbReference type="GO" id="GO:0006950">
    <property type="term" value="P:response to stress"/>
    <property type="evidence" value="ECO:0007669"/>
    <property type="project" value="TreeGrafter"/>
</dbReference>
<dbReference type="PANTHER" id="PTHR33164:SF104">
    <property type="entry name" value="TRANSCRIPTIONAL REGULATORY PROTEIN"/>
    <property type="match status" value="1"/>
</dbReference>
<feature type="domain" description="HTH marR-type" evidence="1">
    <location>
        <begin position="41"/>
        <end position="176"/>
    </location>
</feature>
<proteinExistence type="predicted"/>
<dbReference type="SUPFAM" id="SSF46785">
    <property type="entry name" value="Winged helix' DNA-binding domain"/>
    <property type="match status" value="1"/>
</dbReference>
<reference evidence="2 3" key="1">
    <citation type="journal article" date="2011" name="J. Bacteriol.">
        <title>Complete genome sequence of Amycolicicoccus subflavus DQS3-9A1T, an actinomycete isolated from crude oil-polluted soil.</title>
        <authorList>
            <person name="Cai M."/>
            <person name="Chen W.M."/>
            <person name="Nie Y."/>
            <person name="Chi C.Q."/>
            <person name="Wang Y.N."/>
            <person name="Tang Y.Q."/>
            <person name="Li G.Y."/>
            <person name="Wu X.L."/>
        </authorList>
    </citation>
    <scope>NUCLEOTIDE SEQUENCE [LARGE SCALE GENOMIC DNA]</scope>
    <source>
        <strain evidence="3">DSM 45089 / DQS3-9A1</strain>
    </source>
</reference>
<dbReference type="InterPro" id="IPR036390">
    <property type="entry name" value="WH_DNA-bd_sf"/>
</dbReference>
<dbReference type="OrthoDB" id="3237509at2"/>
<dbReference type="PROSITE" id="PS50995">
    <property type="entry name" value="HTH_MARR_2"/>
    <property type="match status" value="1"/>
</dbReference>
<dbReference type="PRINTS" id="PR00598">
    <property type="entry name" value="HTHMARR"/>
</dbReference>
<protein>
    <submittedName>
        <fullName evidence="2">Transcriptional regulator, MarR family protein</fullName>
    </submittedName>
</protein>
<sequence length="193" mass="21415">MTQAKVTWNSAATARDEDGPDAVDLIIRQWARARPELDVSAMAIFGRLHRAFLLYRTQTHELFERYGTNEAGFDVLATLRRSGPEHRLTAGQLAKQCLVTTGGVALRVNRLDTAGLVSRERDAEDARVVYVSLTDKGRQLVDDVADAHFRNEAHMLDGLPPEKQAILAELLRDLERALRSVEPPSEDGETAAL</sequence>
<dbReference type="RefSeq" id="WP_013807314.1">
    <property type="nucleotide sequence ID" value="NC_015564.1"/>
</dbReference>
<dbReference type="AlphaFoldDB" id="F6EFN6"/>
<dbReference type="Pfam" id="PF12802">
    <property type="entry name" value="MarR_2"/>
    <property type="match status" value="1"/>
</dbReference>